<keyword evidence="1" id="KW-0949">S-adenosyl-L-methionine</keyword>
<dbReference type="Pfam" id="PF10294">
    <property type="entry name" value="Methyltransf_16"/>
    <property type="match status" value="1"/>
</dbReference>
<dbReference type="PANTHER" id="PTHR14614:SF132">
    <property type="entry name" value="PROTEIN-LYSINE METHYLTRANSFERASE C42C1.13"/>
    <property type="match status" value="1"/>
</dbReference>
<organism evidence="2 3">
    <name type="scientific">Pisolithus tinctorius Marx 270</name>
    <dbReference type="NCBI Taxonomy" id="870435"/>
    <lineage>
        <taxon>Eukaryota</taxon>
        <taxon>Fungi</taxon>
        <taxon>Dikarya</taxon>
        <taxon>Basidiomycota</taxon>
        <taxon>Agaricomycotina</taxon>
        <taxon>Agaricomycetes</taxon>
        <taxon>Agaricomycetidae</taxon>
        <taxon>Boletales</taxon>
        <taxon>Sclerodermatineae</taxon>
        <taxon>Pisolithaceae</taxon>
        <taxon>Pisolithus</taxon>
    </lineage>
</organism>
<dbReference type="InParanoid" id="A0A0C3IF58"/>
<evidence type="ECO:0000256" key="1">
    <source>
        <dbReference type="HAMAP-Rule" id="MF_03198"/>
    </source>
</evidence>
<comment type="similarity">
    <text evidence="1">Belongs to the class I-like SAM-binding methyltransferase superfamily. METTL21 family. EFM6 subfamily.</text>
</comment>
<feature type="binding site" evidence="1">
    <location>
        <position position="186"/>
    </location>
    <ligand>
        <name>S-adenosyl-L-methionine</name>
        <dbReference type="ChEBI" id="CHEBI:59789"/>
    </ligand>
</feature>
<feature type="binding site" evidence="1">
    <location>
        <position position="141"/>
    </location>
    <ligand>
        <name>S-adenosyl-L-methionine</name>
        <dbReference type="ChEBI" id="CHEBI:59789"/>
    </ligand>
</feature>
<feature type="binding site" evidence="1">
    <location>
        <position position="169"/>
    </location>
    <ligand>
        <name>S-adenosyl-L-methionine</name>
        <dbReference type="ChEBI" id="CHEBI:59789"/>
    </ligand>
</feature>
<reference evidence="2 3" key="1">
    <citation type="submission" date="2014-04" db="EMBL/GenBank/DDBJ databases">
        <authorList>
            <consortium name="DOE Joint Genome Institute"/>
            <person name="Kuo A."/>
            <person name="Kohler A."/>
            <person name="Costa M.D."/>
            <person name="Nagy L.G."/>
            <person name="Floudas D."/>
            <person name="Copeland A."/>
            <person name="Barry K.W."/>
            <person name="Cichocki N."/>
            <person name="Veneault-Fourrey C."/>
            <person name="LaButti K."/>
            <person name="Lindquist E.A."/>
            <person name="Lipzen A."/>
            <person name="Lundell T."/>
            <person name="Morin E."/>
            <person name="Murat C."/>
            <person name="Sun H."/>
            <person name="Tunlid A."/>
            <person name="Henrissat B."/>
            <person name="Grigoriev I.V."/>
            <person name="Hibbett D.S."/>
            <person name="Martin F."/>
            <person name="Nordberg H.P."/>
            <person name="Cantor M.N."/>
            <person name="Hua S.X."/>
        </authorList>
    </citation>
    <scope>NUCLEOTIDE SEQUENCE [LARGE SCALE GENOMIC DNA]</scope>
    <source>
        <strain evidence="2 3">Marx 270</strain>
    </source>
</reference>
<dbReference type="InterPro" id="IPR033684">
    <property type="entry name" value="EFM6"/>
</dbReference>
<protein>
    <recommendedName>
        <fullName evidence="1">Protein-lysine N-methyltransferase EFM6</fullName>
        <ecNumber evidence="1">2.1.1.-</ecNumber>
    </recommendedName>
    <alternativeName>
        <fullName evidence="1">Elongation factor methyltransferase 6</fullName>
    </alternativeName>
</protein>
<dbReference type="HOGENOM" id="CLU_055721_2_0_1"/>
<dbReference type="GO" id="GO:0005737">
    <property type="term" value="C:cytoplasm"/>
    <property type="evidence" value="ECO:0007669"/>
    <property type="project" value="UniProtKB-SubCell"/>
</dbReference>
<dbReference type="STRING" id="870435.A0A0C3IF58"/>
<name>A0A0C3IF58_PISTI</name>
<dbReference type="EMBL" id="KN832062">
    <property type="protein sequence ID" value="KIN95672.1"/>
    <property type="molecule type" value="Genomic_DNA"/>
</dbReference>
<proteinExistence type="inferred from homology"/>
<keyword evidence="3" id="KW-1185">Reference proteome</keyword>
<keyword evidence="1" id="KW-0963">Cytoplasm</keyword>
<dbReference type="CDD" id="cd02440">
    <property type="entry name" value="AdoMet_MTases"/>
    <property type="match status" value="1"/>
</dbReference>
<dbReference type="SUPFAM" id="SSF53335">
    <property type="entry name" value="S-adenosyl-L-methionine-dependent methyltransferases"/>
    <property type="match status" value="1"/>
</dbReference>
<evidence type="ECO:0000313" key="3">
    <source>
        <dbReference type="Proteomes" id="UP000054217"/>
    </source>
</evidence>
<dbReference type="EC" id="2.1.1.-" evidence="1"/>
<accession>A0A0C3IF58</accession>
<dbReference type="HAMAP" id="MF_03198">
    <property type="entry name" value="Methyltr_EFM6"/>
    <property type="match status" value="1"/>
</dbReference>
<gene>
    <name evidence="1" type="primary">EFM6</name>
    <name evidence="2" type="ORF">M404DRAFT_165247</name>
</gene>
<keyword evidence="1" id="KW-0489">Methyltransferase</keyword>
<dbReference type="GO" id="GO:0032259">
    <property type="term" value="P:methylation"/>
    <property type="evidence" value="ECO:0007669"/>
    <property type="project" value="UniProtKB-KW"/>
</dbReference>
<dbReference type="OrthoDB" id="407325at2759"/>
<dbReference type="GO" id="GO:0016279">
    <property type="term" value="F:protein-lysine N-methyltransferase activity"/>
    <property type="evidence" value="ECO:0007669"/>
    <property type="project" value="UniProtKB-UniRule"/>
</dbReference>
<feature type="binding site" evidence="1">
    <location>
        <position position="93"/>
    </location>
    <ligand>
        <name>S-adenosyl-L-methionine</name>
        <dbReference type="ChEBI" id="CHEBI:59789"/>
    </ligand>
</feature>
<comment type="subcellular location">
    <subcellularLocation>
        <location evidence="1">Cytoplasm</location>
    </subcellularLocation>
</comment>
<sequence>MVVESTQPSIIDPFVLADEIALNEALDALDPLRHLRNQDDLGDDILLVPTQPRSVQNQCINLTFPNPAPEGSSTAIQITLRVDASPGCGGIAWPAGEVLSNYIALRGEQYCHGKTILELGSGTGLVGLVAGALGGHVWITDQAPLLGIMKDNVNVNNLQSLVTVAELNWGENVPSDIPRPDMILAADCVYYEPAFPLLVKTLSELSGEKTEILFCYKKRRKADKRFFTLLKKQFNWREVNDDPNRESYARAAISLLLLTRRELAVYGDKV</sequence>
<keyword evidence="1" id="KW-0808">Transferase</keyword>
<dbReference type="InterPro" id="IPR029063">
    <property type="entry name" value="SAM-dependent_MTases_sf"/>
</dbReference>
<dbReference type="FunCoup" id="A0A0C3IF58">
    <property type="interactions" value="289"/>
</dbReference>
<dbReference type="PANTHER" id="PTHR14614">
    <property type="entry name" value="HEPATOCELLULAR CARCINOMA-ASSOCIATED ANTIGEN"/>
    <property type="match status" value="1"/>
</dbReference>
<reference evidence="3" key="2">
    <citation type="submission" date="2015-01" db="EMBL/GenBank/DDBJ databases">
        <title>Evolutionary Origins and Diversification of the Mycorrhizal Mutualists.</title>
        <authorList>
            <consortium name="DOE Joint Genome Institute"/>
            <consortium name="Mycorrhizal Genomics Consortium"/>
            <person name="Kohler A."/>
            <person name="Kuo A."/>
            <person name="Nagy L.G."/>
            <person name="Floudas D."/>
            <person name="Copeland A."/>
            <person name="Barry K.W."/>
            <person name="Cichocki N."/>
            <person name="Veneault-Fourrey C."/>
            <person name="LaButti K."/>
            <person name="Lindquist E.A."/>
            <person name="Lipzen A."/>
            <person name="Lundell T."/>
            <person name="Morin E."/>
            <person name="Murat C."/>
            <person name="Riley R."/>
            <person name="Ohm R."/>
            <person name="Sun H."/>
            <person name="Tunlid A."/>
            <person name="Henrissat B."/>
            <person name="Grigoriev I.V."/>
            <person name="Hibbett D.S."/>
            <person name="Martin F."/>
        </authorList>
    </citation>
    <scope>NUCLEOTIDE SEQUENCE [LARGE SCALE GENOMIC DNA]</scope>
    <source>
        <strain evidence="3">Marx 270</strain>
    </source>
</reference>
<dbReference type="AlphaFoldDB" id="A0A0C3IF58"/>
<evidence type="ECO:0000313" key="2">
    <source>
        <dbReference type="EMBL" id="KIN95672.1"/>
    </source>
</evidence>
<dbReference type="InterPro" id="IPR019410">
    <property type="entry name" value="Methyltransf_16"/>
</dbReference>
<feature type="binding site" evidence="1">
    <location>
        <begin position="120"/>
        <end position="122"/>
    </location>
    <ligand>
        <name>S-adenosyl-L-methionine</name>
        <dbReference type="ChEBI" id="CHEBI:59789"/>
    </ligand>
</feature>
<comment type="function">
    <text evidence="1">S-adenosyl-L-methionine-dependent protein-lysine N-methyltransferase that methylates elongation factor 1-alpha.</text>
</comment>
<dbReference type="Gene3D" id="3.40.50.150">
    <property type="entry name" value="Vaccinia Virus protein VP39"/>
    <property type="match status" value="1"/>
</dbReference>
<dbReference type="Proteomes" id="UP000054217">
    <property type="component" value="Unassembled WGS sequence"/>
</dbReference>